<feature type="transmembrane region" description="Helical" evidence="5">
    <location>
        <begin position="194"/>
        <end position="217"/>
    </location>
</feature>
<dbReference type="InterPro" id="IPR036259">
    <property type="entry name" value="MFS_trans_sf"/>
</dbReference>
<keyword evidence="3 5" id="KW-1133">Transmembrane helix</keyword>
<feature type="transmembrane region" description="Helical" evidence="5">
    <location>
        <begin position="107"/>
        <end position="135"/>
    </location>
</feature>
<evidence type="ECO:0000259" key="6">
    <source>
        <dbReference type="PROSITE" id="PS50850"/>
    </source>
</evidence>
<comment type="caution">
    <text evidence="7">The sequence shown here is derived from an EMBL/GenBank/DDBJ whole genome shotgun (WGS) entry which is preliminary data.</text>
</comment>
<gene>
    <name evidence="7" type="ORF">RM590_01100</name>
</gene>
<feature type="transmembrane region" description="Helical" evidence="5">
    <location>
        <begin position="69"/>
        <end position="87"/>
    </location>
</feature>
<evidence type="ECO:0000313" key="7">
    <source>
        <dbReference type="EMBL" id="MDT0341260.1"/>
    </source>
</evidence>
<evidence type="ECO:0000256" key="2">
    <source>
        <dbReference type="ARBA" id="ARBA00022692"/>
    </source>
</evidence>
<evidence type="ECO:0000256" key="1">
    <source>
        <dbReference type="ARBA" id="ARBA00004651"/>
    </source>
</evidence>
<reference evidence="8" key="1">
    <citation type="submission" date="2023-07" db="EMBL/GenBank/DDBJ databases">
        <title>30 novel species of actinomycetes from the DSMZ collection.</title>
        <authorList>
            <person name="Nouioui I."/>
        </authorList>
    </citation>
    <scope>NUCLEOTIDE SEQUENCE [LARGE SCALE GENOMIC DNA]</scope>
    <source>
        <strain evidence="8">DSM 44938</strain>
    </source>
</reference>
<feature type="transmembrane region" description="Helical" evidence="5">
    <location>
        <begin position="293"/>
        <end position="313"/>
    </location>
</feature>
<evidence type="ECO:0000256" key="3">
    <source>
        <dbReference type="ARBA" id="ARBA00022989"/>
    </source>
</evidence>
<feature type="transmembrane region" description="Helical" evidence="5">
    <location>
        <begin position="156"/>
        <end position="182"/>
    </location>
</feature>
<keyword evidence="4 5" id="KW-0472">Membrane</keyword>
<feature type="transmembrane region" description="Helical" evidence="5">
    <location>
        <begin position="429"/>
        <end position="451"/>
    </location>
</feature>
<keyword evidence="2 5" id="KW-0812">Transmembrane</keyword>
<evidence type="ECO:0000256" key="4">
    <source>
        <dbReference type="ARBA" id="ARBA00023136"/>
    </source>
</evidence>
<dbReference type="Gene3D" id="1.20.1250.20">
    <property type="entry name" value="MFS general substrate transporter like domains"/>
    <property type="match status" value="2"/>
</dbReference>
<dbReference type="InterPro" id="IPR020846">
    <property type="entry name" value="MFS_dom"/>
</dbReference>
<feature type="transmembrane region" description="Helical" evidence="5">
    <location>
        <begin position="364"/>
        <end position="385"/>
    </location>
</feature>
<sequence>MESQIANSDPSVSAGTGEHRGWQPYHTLWAVLLGGWLFSYADRTITGPVVTWLINNDIGMIGDSSHPHALGGLIGSLFFAGYMLTQYPGGYLGDRFGHRTMIAVSLLWAGVTTVLTGLITGLLVFVALRVLTGLGEGVFYSNDRTLIAKHSPPGKVSLGMGVVITGLALGLTVATIGAPYMIDWGVEVFGKEHAWRMPFLILGTATLLFGLFMVPYLRRLGGPLRMGGSTLRLVGISVLFCAAIMVVYLVADGAGMPAWGVAIAETVLALVLVAVIFSRRGGSAGSVIRNRDVMLLSVAAIAILWNLWFFSFWSVSIVTDAADSSFTEAALVATFNAGAGILGFPAGGRLSDWAKARGWGRRPLLIWFTLIQGTMVLVFGAYLQAAGEPSLVVMSVLLFTTSLFFNALQPMAHAMVAEVVEEHQRGAAFGMWNLIGEIGAVISPALGGALFDASGSWVGAVYIDGALMIASAAIYLFVRERRAAAVAPA</sequence>
<dbReference type="Proteomes" id="UP001183246">
    <property type="component" value="Unassembled WGS sequence"/>
</dbReference>
<feature type="domain" description="Major facilitator superfamily (MFS) profile" evidence="6">
    <location>
        <begin position="27"/>
        <end position="483"/>
    </location>
</feature>
<comment type="subcellular location">
    <subcellularLocation>
        <location evidence="1">Cell membrane</location>
        <topology evidence="1">Multi-pass membrane protein</topology>
    </subcellularLocation>
</comment>
<evidence type="ECO:0000313" key="8">
    <source>
        <dbReference type="Proteomes" id="UP001183246"/>
    </source>
</evidence>
<feature type="transmembrane region" description="Helical" evidence="5">
    <location>
        <begin position="229"/>
        <end position="251"/>
    </location>
</feature>
<dbReference type="PROSITE" id="PS50850">
    <property type="entry name" value="MFS"/>
    <property type="match status" value="1"/>
</dbReference>
<organism evidence="7 8">
    <name type="scientific">Streptomyces litchfieldiae</name>
    <dbReference type="NCBI Taxonomy" id="3075543"/>
    <lineage>
        <taxon>Bacteria</taxon>
        <taxon>Bacillati</taxon>
        <taxon>Actinomycetota</taxon>
        <taxon>Actinomycetes</taxon>
        <taxon>Kitasatosporales</taxon>
        <taxon>Streptomycetaceae</taxon>
        <taxon>Streptomyces</taxon>
    </lineage>
</organism>
<accession>A0ABU2MIB7</accession>
<dbReference type="SUPFAM" id="SSF103473">
    <property type="entry name" value="MFS general substrate transporter"/>
    <property type="match status" value="1"/>
</dbReference>
<evidence type="ECO:0000256" key="5">
    <source>
        <dbReference type="SAM" id="Phobius"/>
    </source>
</evidence>
<feature type="transmembrane region" description="Helical" evidence="5">
    <location>
        <begin position="257"/>
        <end position="277"/>
    </location>
</feature>
<protein>
    <submittedName>
        <fullName evidence="7">MFS transporter</fullName>
    </submittedName>
</protein>
<proteinExistence type="predicted"/>
<dbReference type="InterPro" id="IPR050382">
    <property type="entry name" value="MFS_Na/Anion_cotransporter"/>
</dbReference>
<keyword evidence="8" id="KW-1185">Reference proteome</keyword>
<dbReference type="InterPro" id="IPR011701">
    <property type="entry name" value="MFS"/>
</dbReference>
<dbReference type="PANTHER" id="PTHR11662:SF399">
    <property type="entry name" value="FI19708P1-RELATED"/>
    <property type="match status" value="1"/>
</dbReference>
<dbReference type="EMBL" id="JAVREL010000001">
    <property type="protein sequence ID" value="MDT0341260.1"/>
    <property type="molecule type" value="Genomic_DNA"/>
</dbReference>
<dbReference type="PANTHER" id="PTHR11662">
    <property type="entry name" value="SOLUTE CARRIER FAMILY 17"/>
    <property type="match status" value="1"/>
</dbReference>
<feature type="transmembrane region" description="Helical" evidence="5">
    <location>
        <begin position="325"/>
        <end position="344"/>
    </location>
</feature>
<feature type="transmembrane region" description="Helical" evidence="5">
    <location>
        <begin position="457"/>
        <end position="478"/>
    </location>
</feature>
<feature type="transmembrane region" description="Helical" evidence="5">
    <location>
        <begin position="391"/>
        <end position="408"/>
    </location>
</feature>
<dbReference type="RefSeq" id="WP_311702374.1">
    <property type="nucleotide sequence ID" value="NZ_JAVREL010000001.1"/>
</dbReference>
<name>A0ABU2MIB7_9ACTN</name>
<dbReference type="Pfam" id="PF07690">
    <property type="entry name" value="MFS_1"/>
    <property type="match status" value="1"/>
</dbReference>